<feature type="domain" description="Anaphase-promoting complex subunit 1 beta-sandwich" evidence="9">
    <location>
        <begin position="1583"/>
        <end position="1665"/>
    </location>
</feature>
<keyword evidence="4" id="KW-0498">Mitosis</keyword>
<dbReference type="Gene3D" id="1.25.10.10">
    <property type="entry name" value="Leucine-rich Repeat Variant"/>
    <property type="match status" value="2"/>
</dbReference>
<keyword evidence="3" id="KW-0677">Repeat</keyword>
<dbReference type="GO" id="GO:0031145">
    <property type="term" value="P:anaphase-promoting complex-dependent catabolic process"/>
    <property type="evidence" value="ECO:0007669"/>
    <property type="project" value="TreeGrafter"/>
</dbReference>
<keyword evidence="11" id="KW-1185">Reference proteome</keyword>
<organism evidence="10 11">
    <name type="scientific">Gymnopilus junonius</name>
    <name type="common">Spectacular rustgill mushroom</name>
    <name type="synonym">Gymnopilus spectabilis subsp. junonius</name>
    <dbReference type="NCBI Taxonomy" id="109634"/>
    <lineage>
        <taxon>Eukaryota</taxon>
        <taxon>Fungi</taxon>
        <taxon>Dikarya</taxon>
        <taxon>Basidiomycota</taxon>
        <taxon>Agaricomycotina</taxon>
        <taxon>Agaricomycetes</taxon>
        <taxon>Agaricomycetidae</taxon>
        <taxon>Agaricales</taxon>
        <taxon>Agaricineae</taxon>
        <taxon>Hymenogastraceae</taxon>
        <taxon>Gymnopilus</taxon>
    </lineage>
</organism>
<dbReference type="InterPro" id="IPR011989">
    <property type="entry name" value="ARM-like"/>
</dbReference>
<feature type="compositionally biased region" description="Low complexity" evidence="6">
    <location>
        <begin position="374"/>
        <end position="387"/>
    </location>
</feature>
<dbReference type="EMBL" id="JADNYJ010000044">
    <property type="protein sequence ID" value="KAF8901055.1"/>
    <property type="molecule type" value="Genomic_DNA"/>
</dbReference>
<dbReference type="InterPro" id="IPR041221">
    <property type="entry name" value="APC1_C"/>
</dbReference>
<dbReference type="GO" id="GO:0051301">
    <property type="term" value="P:cell division"/>
    <property type="evidence" value="ECO:0007669"/>
    <property type="project" value="UniProtKB-KW"/>
</dbReference>
<dbReference type="OrthoDB" id="26401at2759"/>
<sequence length="1969" mass="219305">MPPITVTAQGPPTSPALLFLSKNFPRTEDTFNDSPLLQAIKAALRGPNTKTTNSIHSAIHFTGNRPIEPELTWNEHTAILSYESVMVKRWSFEHEHELIQWACLGELEQFIQSPSFSTTAASYASQDSDPPTPLPSVRDTFGPFSRERNTHKLDTGKVEIVPAVFIFLRSIGKIYLFNGVDYTFSLPFTVRKAWPISPHGVMLQRVLEPAEIAEADATGDDILPTIFTITSALSEASAVGLTSGVLGPNRDLPASLKDEEEHSSKPLKSIPPTEMIVWVSHCGIIADARVVVTVDVEKRMLSIWQYVYIKPKDTPVPLTRRSKATKSTTYTKRQSMSGVGNRRTSAMFDGRDRDRVHPMSPNPRSREPVLPSELFDLPDMPPLSSLPGMAPSLSTTTTMASLVSGATGSQSQLQSQRPGPSVKRRNSLSRNDLSMTMDRMVLGGRFDSDTLAPIEHGRMKAAFWMQNMLTRQLSEEDTEAWKDISVSLFDDRFDGKQCRCLISVCLPKSKNILIYSIAQLEDRTIEVTPMMEIPALSATSLRATRGNVWDLLVVKPLGDLTLLTHGLHEIPVEVQQSVKGPSESSDMDVDTSMTDLENHGQIVAAQDSQWGTTTLVYEDGWKSRVTFDIFPQDKLVIDLFQLLALIMPHEVTFNIHVLFLEKWSTEAWSEAEGLEFDCFSTALYSVFGLEFEDTPVPLDAWSRLVSSSTHRHFADDPALKLLRTPHRKPAPRPKYKAEQRHPMLSPLLYGLHTLAESLRLQVPRHQDLLKLAPILCRVAVSVRPEWADYWKRLVPDAMNAWPSALASNSEYLDDRIPVWPPDISAILYGRVSTPDWKVPWHDVQHIVSRFSITPSLEYGVCDPLHDLHQISLLYNTLSDASTTDSQKRAEKVILEMVDQNDGNDVSPALPLGIAAPLREAARTCQLAPPGSWPLKAYKAIGRNDLAASATRNPDWFANDGYKTRKEFVNPTTPRPTIGGISAETRTLAGELEGATGVELYQKEITDIRFGLDRRLEEVARMLCSSAIPSVKSLERPELSEQDQTREHYNQVVRVAERTFALPYGRGMFTFGSVPVVRREAYSIPKMEYTVRFQPLNNVVTPELGKLSPESISWGDFHNGVAAGLRISPSAIGVDSSWIAFNKPVELSPEHAGFLLALGLTGHLKEMMTWSTFSYLTPKHDLTSIGVLLGMAAANVGTSNQHVTKLLAVHTPAMLPTPNVDLNVSLMTQAAGLFGVGLVYLGTRNRRMAEVCLGQISRKDLVQPDLSNEHREAYTYASALAFGMIMLGKGSTIPADLIILKRLGVLVHGDPNAMIGRTTRTFDINLTSPAAAIALGLMYLRTGKKDVADILTIPDTVVSLNAIQPTFLLVRTIARALIMWDTVMPSNEWLIRQIPRTILDAIEARSKNGKNIDDAMELAYYNIIAGGCFVVGLKYAGTARQEAYQMIVKHFDNFSRMAYPSGPAFDHKIKRSAIRDGLNLISIALSMVMAGTGEITCLRRLRYASGMSQQMMYHHGFKYGVHIATHMSLGLLFLGGGRYTLGTSDAAIACMVAAFFPRFHHVSSDNRSYLQALRHMWVLAVEPRCLIARDVDTNEVVYLPVKITMKDGNEVEHTQLISPTLIPDMDRLLSIRVDTPRYWPFYLDTFALARHKEALLQSQTLYVKRRTAFLSYTEDPRGSRSLFVRSGSSSGDTATLDFPQLTDTKTHPAGDLSEFIGSISNNVLFLAFADHFARSGYEGETHEERLFHKYCHATLLDSILQDKPQTLQSHLTLYLYRNMSPKSPYFHLRLQDLRFATDFYAKVFERRFSGKTENNPRSPLIKDTTVQGATHALDRRLDEARLLPGFMDLVRQYARGEMLPRGQVSVDPGAVMDVDGAPIDVEAMERYLAWYLLRNAVPVSTLLTILQQLAREAHAQCLGVPPPEGTDNSEGLDLGIKEVLHTTGTRMATTFGSGWSVRSLNEITEAWKIT</sequence>
<dbReference type="InterPro" id="IPR024990">
    <property type="entry name" value="Apc1"/>
</dbReference>
<dbReference type="Pfam" id="PF18122">
    <property type="entry name" value="APC1_C"/>
    <property type="match status" value="1"/>
</dbReference>
<evidence type="ECO:0000256" key="4">
    <source>
        <dbReference type="ARBA" id="ARBA00022776"/>
    </source>
</evidence>
<feature type="domain" description="Anaphase-promoting complex subunit 1 C-terminal" evidence="8">
    <location>
        <begin position="1713"/>
        <end position="1897"/>
    </location>
</feature>
<feature type="compositionally biased region" description="Polar residues" evidence="6">
    <location>
        <begin position="325"/>
        <end position="344"/>
    </location>
</feature>
<keyword evidence="5" id="KW-0131">Cell cycle</keyword>
<evidence type="ECO:0000256" key="2">
    <source>
        <dbReference type="ARBA" id="ARBA00022618"/>
    </source>
</evidence>
<feature type="compositionally biased region" description="Polar residues" evidence="6">
    <location>
        <begin position="392"/>
        <end position="418"/>
    </location>
</feature>
<comment type="similarity">
    <text evidence="1">Belongs to the APC1 family.</text>
</comment>
<evidence type="ECO:0000259" key="7">
    <source>
        <dbReference type="Pfam" id="PF12859"/>
    </source>
</evidence>
<comment type="caution">
    <text evidence="10">The sequence shown here is derived from an EMBL/GenBank/DDBJ whole genome shotgun (WGS) entry which is preliminary data.</text>
</comment>
<dbReference type="GO" id="GO:0070979">
    <property type="term" value="P:protein K11-linked ubiquitination"/>
    <property type="evidence" value="ECO:0007669"/>
    <property type="project" value="TreeGrafter"/>
</dbReference>
<evidence type="ECO:0000259" key="9">
    <source>
        <dbReference type="Pfam" id="PF21282"/>
    </source>
</evidence>
<dbReference type="InterPro" id="IPR048971">
    <property type="entry name" value="Apc1_3rd"/>
</dbReference>
<dbReference type="GO" id="GO:0005680">
    <property type="term" value="C:anaphase-promoting complex"/>
    <property type="evidence" value="ECO:0007669"/>
    <property type="project" value="InterPro"/>
</dbReference>
<accession>A0A9P5NPU2</accession>
<dbReference type="Pfam" id="PF21282">
    <property type="entry name" value="APC1_3rd"/>
    <property type="match status" value="1"/>
</dbReference>
<dbReference type="Pfam" id="PF12859">
    <property type="entry name" value="ANAPC1"/>
    <property type="match status" value="1"/>
</dbReference>
<keyword evidence="2" id="KW-0132">Cell division</keyword>
<name>A0A9P5NPU2_GYMJU</name>
<evidence type="ECO:0000256" key="5">
    <source>
        <dbReference type="ARBA" id="ARBA00023306"/>
    </source>
</evidence>
<feature type="region of interest" description="Disordered" evidence="6">
    <location>
        <begin position="318"/>
        <end position="430"/>
    </location>
</feature>
<feature type="domain" description="Anaphase-promoting complex subunit 1 N-terminal" evidence="7">
    <location>
        <begin position="62"/>
        <end position="209"/>
    </location>
</feature>
<dbReference type="PANTHER" id="PTHR12827:SF3">
    <property type="entry name" value="ANAPHASE-PROMOTING COMPLEX SUBUNIT 1"/>
    <property type="match status" value="1"/>
</dbReference>
<reference evidence="10" key="1">
    <citation type="submission" date="2020-11" db="EMBL/GenBank/DDBJ databases">
        <authorList>
            <consortium name="DOE Joint Genome Institute"/>
            <person name="Ahrendt S."/>
            <person name="Riley R."/>
            <person name="Andreopoulos W."/>
            <person name="LaButti K."/>
            <person name="Pangilinan J."/>
            <person name="Ruiz-duenas F.J."/>
            <person name="Barrasa J.M."/>
            <person name="Sanchez-Garcia M."/>
            <person name="Camarero S."/>
            <person name="Miyauchi S."/>
            <person name="Serrano A."/>
            <person name="Linde D."/>
            <person name="Babiker R."/>
            <person name="Drula E."/>
            <person name="Ayuso-Fernandez I."/>
            <person name="Pacheco R."/>
            <person name="Padilla G."/>
            <person name="Ferreira P."/>
            <person name="Barriuso J."/>
            <person name="Kellner H."/>
            <person name="Castanera R."/>
            <person name="Alfaro M."/>
            <person name="Ramirez L."/>
            <person name="Pisabarro A.G."/>
            <person name="Kuo A."/>
            <person name="Tritt A."/>
            <person name="Lipzen A."/>
            <person name="He G."/>
            <person name="Yan M."/>
            <person name="Ng V."/>
            <person name="Cullen D."/>
            <person name="Martin F."/>
            <person name="Rosso M.-N."/>
            <person name="Henrissat B."/>
            <person name="Hibbett D."/>
            <person name="Martinez A.T."/>
            <person name="Grigoriev I.V."/>
        </authorList>
    </citation>
    <scope>NUCLEOTIDE SEQUENCE</scope>
    <source>
        <strain evidence="10">AH 44721</strain>
    </source>
</reference>
<evidence type="ECO:0000313" key="11">
    <source>
        <dbReference type="Proteomes" id="UP000724874"/>
    </source>
</evidence>
<evidence type="ECO:0000313" key="10">
    <source>
        <dbReference type="EMBL" id="KAF8901055.1"/>
    </source>
</evidence>
<evidence type="ECO:0000256" key="6">
    <source>
        <dbReference type="SAM" id="MobiDB-lite"/>
    </source>
</evidence>
<protein>
    <recommendedName>
        <fullName evidence="12">Anaphase-promoting complex subunit 1</fullName>
    </recommendedName>
</protein>
<proteinExistence type="inferred from homology"/>
<gene>
    <name evidence="10" type="ORF">CPB84DRAFT_1730072</name>
</gene>
<evidence type="ECO:0000256" key="1">
    <source>
        <dbReference type="ARBA" id="ARBA00010547"/>
    </source>
</evidence>
<evidence type="ECO:0008006" key="12">
    <source>
        <dbReference type="Google" id="ProtNLM"/>
    </source>
</evidence>
<dbReference type="Proteomes" id="UP000724874">
    <property type="component" value="Unassembled WGS sequence"/>
</dbReference>
<dbReference type="GO" id="GO:0060090">
    <property type="term" value="F:molecular adaptor activity"/>
    <property type="evidence" value="ECO:0007669"/>
    <property type="project" value="TreeGrafter"/>
</dbReference>
<evidence type="ECO:0000256" key="3">
    <source>
        <dbReference type="ARBA" id="ARBA00022737"/>
    </source>
</evidence>
<dbReference type="PANTHER" id="PTHR12827">
    <property type="entry name" value="MEIOTIC CHECKPOINT REGULATOR TSG24 FAMILY MEMBER"/>
    <property type="match status" value="1"/>
</dbReference>
<dbReference type="InterPro" id="IPR049255">
    <property type="entry name" value="Apc1_N"/>
</dbReference>
<dbReference type="GO" id="GO:0007091">
    <property type="term" value="P:metaphase/anaphase transition of mitotic cell cycle"/>
    <property type="evidence" value="ECO:0007669"/>
    <property type="project" value="TreeGrafter"/>
</dbReference>
<evidence type="ECO:0000259" key="8">
    <source>
        <dbReference type="Pfam" id="PF18122"/>
    </source>
</evidence>